<evidence type="ECO:0000256" key="4">
    <source>
        <dbReference type="ARBA" id="ARBA00022771"/>
    </source>
</evidence>
<evidence type="ECO:0000256" key="6">
    <source>
        <dbReference type="ARBA" id="ARBA00023242"/>
    </source>
</evidence>
<dbReference type="PROSITE" id="PS51017">
    <property type="entry name" value="CCT"/>
    <property type="match status" value="1"/>
</dbReference>
<dbReference type="SMART" id="SM00336">
    <property type="entry name" value="BBOX"/>
    <property type="match status" value="1"/>
</dbReference>
<proteinExistence type="evidence at transcript level"/>
<dbReference type="CDD" id="cd19821">
    <property type="entry name" value="Bbox1_BBX-like"/>
    <property type="match status" value="1"/>
</dbReference>
<dbReference type="PANTHER" id="PTHR31319:SF96">
    <property type="entry name" value="HD1-LIKE PROTEIN"/>
    <property type="match status" value="1"/>
</dbReference>
<reference evidence="11" key="1">
    <citation type="submission" date="2009-11" db="EMBL/GenBank/DDBJ databases">
        <title>Cloning and Characterization of Photoperiodic Regulation Gene CONSTANS from Tall Fescue.</title>
        <authorList>
            <person name="Wang X.L."/>
            <person name="Liu X.X."/>
            <person name="Yang Y.C."/>
            <person name="Wu J.H."/>
            <person name="Chen W."/>
            <person name="Li W.C."/>
        </authorList>
    </citation>
    <scope>NUCLEOTIDE SEQUENCE</scope>
</reference>
<evidence type="ECO:0000259" key="9">
    <source>
        <dbReference type="PROSITE" id="PS50119"/>
    </source>
</evidence>
<dbReference type="Pfam" id="PF06203">
    <property type="entry name" value="CCT"/>
    <property type="match status" value="1"/>
</dbReference>
<dbReference type="GO" id="GO:0005634">
    <property type="term" value="C:nucleus"/>
    <property type="evidence" value="ECO:0007669"/>
    <property type="project" value="UniProtKB-SubCell"/>
</dbReference>
<organism evidence="11">
    <name type="scientific">Festuca arundinacea</name>
    <name type="common">Tall fescue</name>
    <name type="synonym">Schedonorus arundinaceus</name>
    <dbReference type="NCBI Taxonomy" id="4606"/>
    <lineage>
        <taxon>Eukaryota</taxon>
        <taxon>Viridiplantae</taxon>
        <taxon>Streptophyta</taxon>
        <taxon>Embryophyta</taxon>
        <taxon>Tracheophyta</taxon>
        <taxon>Spermatophyta</taxon>
        <taxon>Magnoliopsida</taxon>
        <taxon>Liliopsida</taxon>
        <taxon>Poales</taxon>
        <taxon>Poaceae</taxon>
        <taxon>BOP clade</taxon>
        <taxon>Pooideae</taxon>
        <taxon>Poodae</taxon>
        <taxon>Poeae</taxon>
        <taxon>Poeae Chloroplast Group 2 (Poeae type)</taxon>
        <taxon>Loliodinae</taxon>
        <taxon>Loliinae</taxon>
        <taxon>Lolium</taxon>
    </lineage>
</organism>
<evidence type="ECO:0000256" key="5">
    <source>
        <dbReference type="ARBA" id="ARBA00022833"/>
    </source>
</evidence>
<keyword evidence="6 8" id="KW-0539">Nucleus</keyword>
<keyword evidence="3" id="KW-0479">Metal-binding</keyword>
<evidence type="ECO:0000256" key="7">
    <source>
        <dbReference type="PROSITE-ProRule" id="PRU00024"/>
    </source>
</evidence>
<dbReference type="PANTHER" id="PTHR31319">
    <property type="entry name" value="ZINC FINGER PROTEIN CONSTANS-LIKE 4"/>
    <property type="match status" value="1"/>
</dbReference>
<dbReference type="InterPro" id="IPR045281">
    <property type="entry name" value="CONSTANS-like"/>
</dbReference>
<comment type="subcellular location">
    <subcellularLocation>
        <location evidence="1 8">Nucleus</location>
    </subcellularLocation>
</comment>
<evidence type="ECO:0000256" key="8">
    <source>
        <dbReference type="PROSITE-ProRule" id="PRU00357"/>
    </source>
</evidence>
<accession>D2KI57</accession>
<dbReference type="InterPro" id="IPR049808">
    <property type="entry name" value="CONSTANS-like_Bbox1"/>
</dbReference>
<name>D2KI57_FESAR</name>
<protein>
    <submittedName>
        <fullName evidence="11">CONSTANS</fullName>
    </submittedName>
</protein>
<evidence type="ECO:0000256" key="2">
    <source>
        <dbReference type="ARBA" id="ARBA00010024"/>
    </source>
</evidence>
<keyword evidence="5" id="KW-0862">Zinc</keyword>
<feature type="domain" description="B box-type" evidence="9">
    <location>
        <begin position="24"/>
        <end position="66"/>
    </location>
</feature>
<evidence type="ECO:0000256" key="3">
    <source>
        <dbReference type="ARBA" id="ARBA00022723"/>
    </source>
</evidence>
<evidence type="ECO:0000313" key="11">
    <source>
        <dbReference type="EMBL" id="ADA67904.1"/>
    </source>
</evidence>
<evidence type="ECO:0000256" key="1">
    <source>
        <dbReference type="ARBA" id="ARBA00004123"/>
    </source>
</evidence>
<dbReference type="EMBL" id="GU214996">
    <property type="protein sequence ID" value="ADA67904.1"/>
    <property type="molecule type" value="mRNA"/>
</dbReference>
<dbReference type="GO" id="GO:0003700">
    <property type="term" value="F:DNA-binding transcription factor activity"/>
    <property type="evidence" value="ECO:0007669"/>
    <property type="project" value="TreeGrafter"/>
</dbReference>
<dbReference type="InterPro" id="IPR010402">
    <property type="entry name" value="CCT_domain"/>
</dbReference>
<dbReference type="AlphaFoldDB" id="D2KI57"/>
<feature type="domain" description="CCT" evidence="10">
    <location>
        <begin position="307"/>
        <end position="349"/>
    </location>
</feature>
<comment type="similarity">
    <text evidence="2">Belongs to the CONSTANS family.</text>
</comment>
<dbReference type="PROSITE" id="PS50119">
    <property type="entry name" value="ZF_BBOX"/>
    <property type="match status" value="1"/>
</dbReference>
<evidence type="ECO:0000259" key="10">
    <source>
        <dbReference type="PROSITE" id="PS51017"/>
    </source>
</evidence>
<keyword evidence="4 7" id="KW-0863">Zinc-finger</keyword>
<dbReference type="InterPro" id="IPR000315">
    <property type="entry name" value="Znf_B-box"/>
</dbReference>
<dbReference type="GO" id="GO:0009909">
    <property type="term" value="P:regulation of flower development"/>
    <property type="evidence" value="ECO:0007669"/>
    <property type="project" value="InterPro"/>
</dbReference>
<dbReference type="GO" id="GO:0008270">
    <property type="term" value="F:zinc ion binding"/>
    <property type="evidence" value="ECO:0007669"/>
    <property type="project" value="UniProtKB-KW"/>
</dbReference>
<sequence>MNSNSNCTIFKEAVGREGSWATPCDGCCGVPSVVYCHADSAYLCASCDVRIHTANRVASRHERVRLSEAYKHEPAVLECRPGTAASCAAYEAQVHYANLLAGMHQCVPVMLHPVTAIPPAPLLAETAVTTTILGCKEEEASWLLLSKNSANHNCSGNSSSSSTYFGEVDEYFDLVGYNSYYDSYMNNNREQYVMQEQQHLQQMQKEYAEKEGSECVVPSQFATASKPQQSGYALVGAEQSASMTAGVSVYTDSVNNSISFSSMEGGIVPDNTVVDLPHSIIPTPAGASSLHSGPPLQMPLHSSSMDREARVLRYKEKKKTRTFEKTTRYATRKAYAEARPRIKGRFAKISEAEMEVDQMFSAAALSDSSYSTVPWF</sequence>